<dbReference type="InParanoid" id="T1FCI8"/>
<gene>
    <name evidence="3" type="primary">20206537</name>
    <name evidence="2" type="ORF">HELRODRAFT_177961</name>
</gene>
<evidence type="ECO:0008006" key="5">
    <source>
        <dbReference type="Google" id="ProtNLM"/>
    </source>
</evidence>
<dbReference type="Proteomes" id="UP000015101">
    <property type="component" value="Unassembled WGS sequence"/>
</dbReference>
<dbReference type="HOGENOM" id="CLU_1429466_0_0_1"/>
<keyword evidence="1" id="KW-1133">Transmembrane helix</keyword>
<evidence type="ECO:0000256" key="1">
    <source>
        <dbReference type="SAM" id="Phobius"/>
    </source>
</evidence>
<dbReference type="CTD" id="20206537"/>
<evidence type="ECO:0000313" key="4">
    <source>
        <dbReference type="Proteomes" id="UP000015101"/>
    </source>
</evidence>
<reference evidence="2 4" key="2">
    <citation type="journal article" date="2013" name="Nature">
        <title>Insights into bilaterian evolution from three spiralian genomes.</title>
        <authorList>
            <person name="Simakov O."/>
            <person name="Marletaz F."/>
            <person name="Cho S.J."/>
            <person name="Edsinger-Gonzales E."/>
            <person name="Havlak P."/>
            <person name="Hellsten U."/>
            <person name="Kuo D.H."/>
            <person name="Larsson T."/>
            <person name="Lv J."/>
            <person name="Arendt D."/>
            <person name="Savage R."/>
            <person name="Osoegawa K."/>
            <person name="de Jong P."/>
            <person name="Grimwood J."/>
            <person name="Chapman J.A."/>
            <person name="Shapiro H."/>
            <person name="Aerts A."/>
            <person name="Otillar R.P."/>
            <person name="Terry A.Y."/>
            <person name="Boore J.L."/>
            <person name="Grigoriev I.V."/>
            <person name="Lindberg D.R."/>
            <person name="Seaver E.C."/>
            <person name="Weisblat D.A."/>
            <person name="Putnam N.H."/>
            <person name="Rokhsar D.S."/>
        </authorList>
    </citation>
    <scope>NUCLEOTIDE SEQUENCE</scope>
</reference>
<name>T1FCI8_HELRO</name>
<dbReference type="RefSeq" id="XP_009024357.1">
    <property type="nucleotide sequence ID" value="XM_009026109.1"/>
</dbReference>
<dbReference type="EMBL" id="KB097336">
    <property type="protein sequence ID" value="ESN97531.1"/>
    <property type="molecule type" value="Genomic_DNA"/>
</dbReference>
<dbReference type="GeneID" id="20206537"/>
<reference evidence="4" key="1">
    <citation type="submission" date="2012-12" db="EMBL/GenBank/DDBJ databases">
        <authorList>
            <person name="Hellsten U."/>
            <person name="Grimwood J."/>
            <person name="Chapman J.A."/>
            <person name="Shapiro H."/>
            <person name="Aerts A."/>
            <person name="Otillar R.P."/>
            <person name="Terry A.Y."/>
            <person name="Boore J.L."/>
            <person name="Simakov O."/>
            <person name="Marletaz F."/>
            <person name="Cho S.-J."/>
            <person name="Edsinger-Gonzales E."/>
            <person name="Havlak P."/>
            <person name="Kuo D.-H."/>
            <person name="Larsson T."/>
            <person name="Lv J."/>
            <person name="Arendt D."/>
            <person name="Savage R."/>
            <person name="Osoegawa K."/>
            <person name="de Jong P."/>
            <person name="Lindberg D.R."/>
            <person name="Seaver E.C."/>
            <person name="Weisblat D.A."/>
            <person name="Putnam N.H."/>
            <person name="Grigoriev I.V."/>
            <person name="Rokhsar D.S."/>
        </authorList>
    </citation>
    <scope>NUCLEOTIDE SEQUENCE</scope>
</reference>
<dbReference type="EnsemblMetazoa" id="HelroT177961">
    <property type="protein sequence ID" value="HelroP177961"/>
    <property type="gene ID" value="HelroG177961"/>
</dbReference>
<proteinExistence type="predicted"/>
<organism evidence="3 4">
    <name type="scientific">Helobdella robusta</name>
    <name type="common">Californian leech</name>
    <dbReference type="NCBI Taxonomy" id="6412"/>
    <lineage>
        <taxon>Eukaryota</taxon>
        <taxon>Metazoa</taxon>
        <taxon>Spiralia</taxon>
        <taxon>Lophotrochozoa</taxon>
        <taxon>Annelida</taxon>
        <taxon>Clitellata</taxon>
        <taxon>Hirudinea</taxon>
        <taxon>Rhynchobdellida</taxon>
        <taxon>Glossiphoniidae</taxon>
        <taxon>Helobdella</taxon>
    </lineage>
</organism>
<evidence type="ECO:0000313" key="2">
    <source>
        <dbReference type="EMBL" id="ESN97531.1"/>
    </source>
</evidence>
<dbReference type="AlphaFoldDB" id="T1FCI8"/>
<keyword evidence="1" id="KW-0812">Transmembrane</keyword>
<protein>
    <recommendedName>
        <fullName evidence="5">Apple domain-containing protein</fullName>
    </recommendedName>
</protein>
<dbReference type="KEGG" id="hro:HELRODRAFT_177961"/>
<accession>T1FCI8</accession>
<feature type="transmembrane region" description="Helical" evidence="1">
    <location>
        <begin position="168"/>
        <end position="189"/>
    </location>
</feature>
<evidence type="ECO:0000313" key="3">
    <source>
        <dbReference type="EnsemblMetazoa" id="HelroP177961"/>
    </source>
</evidence>
<keyword evidence="4" id="KW-1185">Reference proteome</keyword>
<keyword evidence="1" id="KW-0472">Membrane</keyword>
<reference evidence="3" key="3">
    <citation type="submission" date="2015-06" db="UniProtKB">
        <authorList>
            <consortium name="EnsemblMetazoa"/>
        </authorList>
    </citation>
    <scope>IDENTIFICATION</scope>
</reference>
<sequence>MVGDSTTQNKSELNILEKMSPKKLVMLAFIPISLKFLVTASKSLPSFNSFSPYKNSFGLKTCAVDVADEQFVFSYDSRVKCVAMCSAVVGCVGCNYHLERRVCQLFKNRTKLGQVHDAAGLCTFYEKSGNQLLHDEFSARYINCYVDVKTDRDLLQLAIDNQMSRAWCLLYCLNLNYTFFGLQAIFILLI</sequence>
<dbReference type="EMBL" id="AMQM01006265">
    <property type="status" value="NOT_ANNOTATED_CDS"/>
    <property type="molecule type" value="Genomic_DNA"/>
</dbReference>